<dbReference type="NCBIfam" id="TIGR00615">
    <property type="entry name" value="recR"/>
    <property type="match status" value="1"/>
</dbReference>
<evidence type="ECO:0000256" key="1">
    <source>
        <dbReference type="ARBA" id="ARBA00022723"/>
    </source>
</evidence>
<comment type="function">
    <text evidence="7">May play a role in DNA repair. It seems to be involved in an RecBC-independent recombinational process of DNA repair. It may act with RecF and RecO.</text>
</comment>
<comment type="similarity">
    <text evidence="7">Belongs to the RecR family.</text>
</comment>
<keyword evidence="5 7" id="KW-0233">DNA recombination</keyword>
<dbReference type="InterPro" id="IPR000093">
    <property type="entry name" value="DNA_Rcmb_RecR"/>
</dbReference>
<dbReference type="Proteomes" id="UP000238348">
    <property type="component" value="Chromosome"/>
</dbReference>
<dbReference type="Pfam" id="PF21176">
    <property type="entry name" value="RecR_HhH"/>
    <property type="match status" value="1"/>
</dbReference>
<evidence type="ECO:0000256" key="3">
    <source>
        <dbReference type="ARBA" id="ARBA00022771"/>
    </source>
</evidence>
<evidence type="ECO:0000256" key="2">
    <source>
        <dbReference type="ARBA" id="ARBA00022763"/>
    </source>
</evidence>
<keyword evidence="1 7" id="KW-0479">Metal-binding</keyword>
<dbReference type="InterPro" id="IPR023627">
    <property type="entry name" value="Rcmb_RecR"/>
</dbReference>
<dbReference type="PROSITE" id="PS50880">
    <property type="entry name" value="TOPRIM"/>
    <property type="match status" value="1"/>
</dbReference>
<evidence type="ECO:0000256" key="6">
    <source>
        <dbReference type="ARBA" id="ARBA00023204"/>
    </source>
</evidence>
<dbReference type="PANTHER" id="PTHR30446">
    <property type="entry name" value="RECOMBINATION PROTEIN RECR"/>
    <property type="match status" value="1"/>
</dbReference>
<feature type="domain" description="Toprim" evidence="9">
    <location>
        <begin position="120"/>
        <end position="217"/>
    </location>
</feature>
<sequence>MTALRPPASLPGSPNLPNGGRVAPAAGFRSAPGGLPGRLSRVAQLLARLPGVGEKTAQRFALFLATGGADTARELGGELAELGGHIRPCARCGHIAEVAEDSGDAPALCAICLDTRRDGGLLCIVARVQDLLAIERSGAMRGRYFVLGRLLSPLEGVGAEELPLEALRARVRDPEEPVREVLVATPPSVDGEATALLLARELGALGIQVTRIASGVPHGGDLEFADQVTLGRAIEGRKHFG</sequence>
<dbReference type="HAMAP" id="MF_00017">
    <property type="entry name" value="RecR"/>
    <property type="match status" value="1"/>
</dbReference>
<dbReference type="Pfam" id="PF21175">
    <property type="entry name" value="RecR_C"/>
    <property type="match status" value="1"/>
</dbReference>
<dbReference type="GO" id="GO:0006310">
    <property type="term" value="P:DNA recombination"/>
    <property type="evidence" value="ECO:0007669"/>
    <property type="project" value="UniProtKB-UniRule"/>
</dbReference>
<evidence type="ECO:0000256" key="4">
    <source>
        <dbReference type="ARBA" id="ARBA00022833"/>
    </source>
</evidence>
<dbReference type="InterPro" id="IPR034137">
    <property type="entry name" value="TOPRIM_RecR"/>
</dbReference>
<protein>
    <recommendedName>
        <fullName evidence="7">Recombination protein RecR</fullName>
    </recommendedName>
</protein>
<dbReference type="GO" id="GO:0003677">
    <property type="term" value="F:DNA binding"/>
    <property type="evidence" value="ECO:0007669"/>
    <property type="project" value="UniProtKB-UniRule"/>
</dbReference>
<keyword evidence="4 7" id="KW-0862">Zinc</keyword>
<comment type="caution">
    <text evidence="7">Lacks conserved residue(s) required for the propagation of feature annotation.</text>
</comment>
<dbReference type="Pfam" id="PF13662">
    <property type="entry name" value="Toprim_4"/>
    <property type="match status" value="1"/>
</dbReference>
<evidence type="ECO:0000256" key="8">
    <source>
        <dbReference type="SAM" id="MobiDB-lite"/>
    </source>
</evidence>
<keyword evidence="6 7" id="KW-0234">DNA repair</keyword>
<evidence type="ECO:0000256" key="5">
    <source>
        <dbReference type="ARBA" id="ARBA00023172"/>
    </source>
</evidence>
<dbReference type="Gene3D" id="3.40.1360.10">
    <property type="match status" value="1"/>
</dbReference>
<name>A0A2L0EIR5_SORCE</name>
<dbReference type="Gene3D" id="6.10.250.240">
    <property type="match status" value="1"/>
</dbReference>
<evidence type="ECO:0000313" key="11">
    <source>
        <dbReference type="Proteomes" id="UP000238348"/>
    </source>
</evidence>
<dbReference type="CDD" id="cd01025">
    <property type="entry name" value="TOPRIM_recR"/>
    <property type="match status" value="1"/>
</dbReference>
<dbReference type="InterPro" id="IPR006171">
    <property type="entry name" value="TOPRIM_dom"/>
</dbReference>
<feature type="region of interest" description="Disordered" evidence="8">
    <location>
        <begin position="1"/>
        <end position="27"/>
    </location>
</feature>
<organism evidence="10 11">
    <name type="scientific">Sorangium cellulosum</name>
    <name type="common">Polyangium cellulosum</name>
    <dbReference type="NCBI Taxonomy" id="56"/>
    <lineage>
        <taxon>Bacteria</taxon>
        <taxon>Pseudomonadati</taxon>
        <taxon>Myxococcota</taxon>
        <taxon>Polyangia</taxon>
        <taxon>Polyangiales</taxon>
        <taxon>Polyangiaceae</taxon>
        <taxon>Sorangium</taxon>
    </lineage>
</organism>
<keyword evidence="2 7" id="KW-0227">DNA damage</keyword>
<dbReference type="AlphaFoldDB" id="A0A2L0EIR5"/>
<evidence type="ECO:0000256" key="7">
    <source>
        <dbReference type="HAMAP-Rule" id="MF_00017"/>
    </source>
</evidence>
<dbReference type="Gene3D" id="1.10.8.420">
    <property type="entry name" value="RecR Domain 1"/>
    <property type="match status" value="1"/>
</dbReference>
<reference evidence="10 11" key="1">
    <citation type="submission" date="2015-09" db="EMBL/GenBank/DDBJ databases">
        <title>Sorangium comparison.</title>
        <authorList>
            <person name="Zaburannyi N."/>
            <person name="Bunk B."/>
            <person name="Overmann J."/>
            <person name="Mueller R."/>
        </authorList>
    </citation>
    <scope>NUCLEOTIDE SEQUENCE [LARGE SCALE GENOMIC DNA]</scope>
    <source>
        <strain evidence="10 11">So ce26</strain>
    </source>
</reference>
<dbReference type="PANTHER" id="PTHR30446:SF0">
    <property type="entry name" value="RECOMBINATION PROTEIN RECR"/>
    <property type="match status" value="1"/>
</dbReference>
<dbReference type="GO" id="GO:0006281">
    <property type="term" value="P:DNA repair"/>
    <property type="evidence" value="ECO:0007669"/>
    <property type="project" value="UniProtKB-UniRule"/>
</dbReference>
<dbReference type="OrthoDB" id="9802672at2"/>
<evidence type="ECO:0000259" key="9">
    <source>
        <dbReference type="PROSITE" id="PS50880"/>
    </source>
</evidence>
<keyword evidence="3 7" id="KW-0863">Zinc-finger</keyword>
<dbReference type="SUPFAM" id="SSF111304">
    <property type="entry name" value="Recombination protein RecR"/>
    <property type="match status" value="1"/>
</dbReference>
<dbReference type="EMBL" id="CP012673">
    <property type="protein sequence ID" value="AUX39167.1"/>
    <property type="molecule type" value="Genomic_DNA"/>
</dbReference>
<accession>A0A2L0EIR5</accession>
<gene>
    <name evidence="7 10" type="primary">recR</name>
    <name evidence="10" type="ORF">SOCE26_005490</name>
</gene>
<evidence type="ECO:0000313" key="10">
    <source>
        <dbReference type="EMBL" id="AUX39167.1"/>
    </source>
</evidence>
<proteinExistence type="inferred from homology"/>
<dbReference type="GO" id="GO:0008270">
    <property type="term" value="F:zinc ion binding"/>
    <property type="evidence" value="ECO:0007669"/>
    <property type="project" value="UniProtKB-KW"/>
</dbReference>